<dbReference type="InterPro" id="IPR029058">
    <property type="entry name" value="AB_hydrolase_fold"/>
</dbReference>
<keyword evidence="2" id="KW-0378">Hydrolase</keyword>
<gene>
    <name evidence="2" type="ORF">ACFQ21_26315</name>
</gene>
<accession>A0ABW3K9N4</accession>
<reference evidence="3" key="1">
    <citation type="journal article" date="2019" name="Int. J. Syst. Evol. Microbiol.">
        <title>The Global Catalogue of Microorganisms (GCM) 10K type strain sequencing project: providing services to taxonomists for standard genome sequencing and annotation.</title>
        <authorList>
            <consortium name="The Broad Institute Genomics Platform"/>
            <consortium name="The Broad Institute Genome Sequencing Center for Infectious Disease"/>
            <person name="Wu L."/>
            <person name="Ma J."/>
        </authorList>
    </citation>
    <scope>NUCLEOTIDE SEQUENCE [LARGE SCALE GENOMIC DNA]</scope>
    <source>
        <strain evidence="3">CCUG 58938</strain>
    </source>
</reference>
<keyword evidence="3" id="KW-1185">Reference proteome</keyword>
<dbReference type="EMBL" id="JBHTKA010000014">
    <property type="protein sequence ID" value="MFD1002869.1"/>
    <property type="molecule type" value="Genomic_DNA"/>
</dbReference>
<dbReference type="RefSeq" id="WP_377584663.1">
    <property type="nucleotide sequence ID" value="NZ_JBHTKA010000014.1"/>
</dbReference>
<dbReference type="Gene3D" id="3.40.50.1820">
    <property type="entry name" value="alpha/beta hydrolase"/>
    <property type="match status" value="1"/>
</dbReference>
<evidence type="ECO:0000259" key="1">
    <source>
        <dbReference type="Pfam" id="PF08840"/>
    </source>
</evidence>
<comment type="caution">
    <text evidence="2">The sequence shown here is derived from an EMBL/GenBank/DDBJ whole genome shotgun (WGS) entry which is preliminary data.</text>
</comment>
<organism evidence="2 3">
    <name type="scientific">Ohtaekwangia kribbensis</name>
    <dbReference type="NCBI Taxonomy" id="688913"/>
    <lineage>
        <taxon>Bacteria</taxon>
        <taxon>Pseudomonadati</taxon>
        <taxon>Bacteroidota</taxon>
        <taxon>Cytophagia</taxon>
        <taxon>Cytophagales</taxon>
        <taxon>Fulvivirgaceae</taxon>
        <taxon>Ohtaekwangia</taxon>
    </lineage>
</organism>
<dbReference type="PANTHER" id="PTHR10824:SF4">
    <property type="entry name" value="ACYL-COENZYME A THIOESTERASE 1-LIKE"/>
    <property type="match status" value="1"/>
</dbReference>
<feature type="domain" description="BAAT/Acyl-CoA thioester hydrolase C-terminal" evidence="1">
    <location>
        <begin position="103"/>
        <end position="263"/>
    </location>
</feature>
<proteinExistence type="predicted"/>
<protein>
    <submittedName>
        <fullName evidence="2">Acyl-CoA thioester hydrolase/BAAT C-terminal domain-containing protein</fullName>
    </submittedName>
</protein>
<sequence length="283" mass="31228">MNSTTIRKIAVTLIIALLSLTAFSQLQLNTPRVESKLYLGAGKKQPLLVGLGGSEGGNAWASEHWKKTRDTFIDKGYAFLALGYFGATGTPDTLNKIALEDIHNAIREACKNPNINKNKIAIIGGSRGADLALLIASYYPDINCVVGIVPSHVTFPGHTNHFTTSSWTYQNRELPFVPVNFEAVPFLMKRDLRGAFEAMLQNQEAEEKALIKVENIRGAVLLLSATKDEIAPTTPMCEKMITRMETLNFRYAHEHVAIEGGHTAPLKHMDLAVAFLDKHFPVR</sequence>
<evidence type="ECO:0000313" key="3">
    <source>
        <dbReference type="Proteomes" id="UP001597112"/>
    </source>
</evidence>
<name>A0ABW3K9N4_9BACT</name>
<evidence type="ECO:0000313" key="2">
    <source>
        <dbReference type="EMBL" id="MFD1002869.1"/>
    </source>
</evidence>
<dbReference type="Pfam" id="PF08840">
    <property type="entry name" value="BAAT_C"/>
    <property type="match status" value="1"/>
</dbReference>
<dbReference type="GO" id="GO:0016787">
    <property type="term" value="F:hydrolase activity"/>
    <property type="evidence" value="ECO:0007669"/>
    <property type="project" value="UniProtKB-KW"/>
</dbReference>
<dbReference type="SUPFAM" id="SSF53474">
    <property type="entry name" value="alpha/beta-Hydrolases"/>
    <property type="match status" value="1"/>
</dbReference>
<dbReference type="Proteomes" id="UP001597112">
    <property type="component" value="Unassembled WGS sequence"/>
</dbReference>
<dbReference type="InterPro" id="IPR014940">
    <property type="entry name" value="BAAT_C"/>
</dbReference>
<dbReference type="PANTHER" id="PTHR10824">
    <property type="entry name" value="ACYL-COENZYME A THIOESTERASE-RELATED"/>
    <property type="match status" value="1"/>
</dbReference>